<dbReference type="OrthoDB" id="654211at2759"/>
<feature type="region of interest" description="Disordered" evidence="2">
    <location>
        <begin position="74"/>
        <end position="107"/>
    </location>
</feature>
<protein>
    <recommendedName>
        <fullName evidence="3">C2H2-type domain-containing protein</fullName>
    </recommendedName>
</protein>
<feature type="compositionally biased region" description="Polar residues" evidence="2">
    <location>
        <begin position="74"/>
        <end position="88"/>
    </location>
</feature>
<name>A0A6G1I4Q5_9PEZI</name>
<feature type="region of interest" description="Disordered" evidence="2">
    <location>
        <begin position="700"/>
        <end position="832"/>
    </location>
</feature>
<dbReference type="SMART" id="SM00355">
    <property type="entry name" value="ZnF_C2H2"/>
    <property type="match status" value="3"/>
</dbReference>
<dbReference type="AlphaFoldDB" id="A0A6G1I4Q5"/>
<feature type="region of interest" description="Disordered" evidence="2">
    <location>
        <begin position="342"/>
        <end position="430"/>
    </location>
</feature>
<feature type="compositionally biased region" description="Polar residues" evidence="2">
    <location>
        <begin position="803"/>
        <end position="817"/>
    </location>
</feature>
<evidence type="ECO:0000313" key="5">
    <source>
        <dbReference type="Proteomes" id="UP000799640"/>
    </source>
</evidence>
<feature type="compositionally biased region" description="Low complexity" evidence="2">
    <location>
        <begin position="361"/>
        <end position="381"/>
    </location>
</feature>
<evidence type="ECO:0000256" key="1">
    <source>
        <dbReference type="PROSITE-ProRule" id="PRU00042"/>
    </source>
</evidence>
<keyword evidence="1" id="KW-0862">Zinc</keyword>
<proteinExistence type="predicted"/>
<dbReference type="GO" id="GO:0008270">
    <property type="term" value="F:zinc ion binding"/>
    <property type="evidence" value="ECO:0007669"/>
    <property type="project" value="UniProtKB-KW"/>
</dbReference>
<feature type="compositionally biased region" description="Basic and acidic residues" evidence="2">
    <location>
        <begin position="237"/>
        <end position="260"/>
    </location>
</feature>
<feature type="region of interest" description="Disordered" evidence="2">
    <location>
        <begin position="166"/>
        <end position="326"/>
    </location>
</feature>
<keyword evidence="1" id="KW-0479">Metal-binding</keyword>
<feature type="compositionally biased region" description="Basic and acidic residues" evidence="2">
    <location>
        <begin position="166"/>
        <end position="185"/>
    </location>
</feature>
<evidence type="ECO:0000259" key="3">
    <source>
        <dbReference type="PROSITE" id="PS50157"/>
    </source>
</evidence>
<dbReference type="PROSITE" id="PS50157">
    <property type="entry name" value="ZINC_FINGER_C2H2_2"/>
    <property type="match status" value="1"/>
</dbReference>
<dbReference type="InterPro" id="IPR013087">
    <property type="entry name" value="Znf_C2H2_type"/>
</dbReference>
<dbReference type="EMBL" id="ML996690">
    <property type="protein sequence ID" value="KAF2403049.1"/>
    <property type="molecule type" value="Genomic_DNA"/>
</dbReference>
<evidence type="ECO:0000256" key="2">
    <source>
        <dbReference type="SAM" id="MobiDB-lite"/>
    </source>
</evidence>
<reference evidence="4" key="1">
    <citation type="journal article" date="2020" name="Stud. Mycol.">
        <title>101 Dothideomycetes genomes: a test case for predicting lifestyles and emergence of pathogens.</title>
        <authorList>
            <person name="Haridas S."/>
            <person name="Albert R."/>
            <person name="Binder M."/>
            <person name="Bloem J."/>
            <person name="Labutti K."/>
            <person name="Salamov A."/>
            <person name="Andreopoulos B."/>
            <person name="Baker S."/>
            <person name="Barry K."/>
            <person name="Bills G."/>
            <person name="Bluhm B."/>
            <person name="Cannon C."/>
            <person name="Castanera R."/>
            <person name="Culley D."/>
            <person name="Daum C."/>
            <person name="Ezra D."/>
            <person name="Gonzalez J."/>
            <person name="Henrissat B."/>
            <person name="Kuo A."/>
            <person name="Liang C."/>
            <person name="Lipzen A."/>
            <person name="Lutzoni F."/>
            <person name="Magnuson J."/>
            <person name="Mondo S."/>
            <person name="Nolan M."/>
            <person name="Ohm R."/>
            <person name="Pangilinan J."/>
            <person name="Park H.-J."/>
            <person name="Ramirez L."/>
            <person name="Alfaro M."/>
            <person name="Sun H."/>
            <person name="Tritt A."/>
            <person name="Yoshinaga Y."/>
            <person name="Zwiers L.-H."/>
            <person name="Turgeon B."/>
            <person name="Goodwin S."/>
            <person name="Spatafora J."/>
            <person name="Crous P."/>
            <person name="Grigoriev I."/>
        </authorList>
    </citation>
    <scope>NUCLEOTIDE SEQUENCE</scope>
    <source>
        <strain evidence="4">CBS 262.69</strain>
    </source>
</reference>
<dbReference type="Proteomes" id="UP000799640">
    <property type="component" value="Unassembled WGS sequence"/>
</dbReference>
<accession>A0A6G1I4Q5</accession>
<evidence type="ECO:0000313" key="4">
    <source>
        <dbReference type="EMBL" id="KAF2403049.1"/>
    </source>
</evidence>
<feature type="compositionally biased region" description="Low complexity" evidence="2">
    <location>
        <begin position="408"/>
        <end position="425"/>
    </location>
</feature>
<dbReference type="PROSITE" id="PS00028">
    <property type="entry name" value="ZINC_FINGER_C2H2_1"/>
    <property type="match status" value="2"/>
</dbReference>
<sequence length="867" mass="96436">MSKSGIMKLFPSTFQLLEPMSEEDRDAVARLKKKYPPQFLARLFQDESPVHDHQPRPAGPVPALYWFGGQRPLSPTSSIDSRESAGSSHRNRDAASEITGSTSPIPSLAEHYATAEELMRRPLKRAATMSLRETPRHREIEIPKVIPAHWRQIEAQSAMRIRRAEEAKGVARREEMERSRDEYSNKELPAIPRERRSTLVLRGVPKRSEGSIEISRQPVTQQVEAAVQTEDPVEVSKQPEDPKESPKLPETPKDASKEPESPEEGSQPEAAEETPVQPDTPEQAPPQPEILQPTPKRLPIVPPPLPEPPKDLERFPEAPTEMVPFPDASRVITRHLSEVPEEPFIKDLPPSPKQAPEYSLSPVMPTTTSRRSTMRKISISTKPEVPRFKPYENPRPAPVPIGTRRGTVETTAPEEPSSPTTGTFTNISSSGLGKRTSLSLVRRASARLPQRQILAGVTYFCTTCGVAFKTRAGWEAHESFTHERQFHWPCPYIACEAAFDKGTSFQRHHEEAHACLNCTCAPEVKRELPAKKIWACGFDACKKVFDNWKRRCKHVAGHYEWAADHPGTTPQWRYTNYIRNLLRQSDTRDAFKRFMIRCHGDAKRAWPPLEWLEGNTYELRRSLEYRDFPRGPTEVVRYAYQLGHPSAIAAAKLMGAAAKNLPPSPPTEEDELQLQEVADSRRKRLSGLLQVPASKRASRELLLSPVGTGRVSPPSGATTPLSPLSPVDSCMSPRPRFRSRAASAAASTPGNRGAGKPMHSASSSRSELKKLASPPLSRSPSIMSGGSEFHSSVGGAVDIYSLSRPSSPVQPGSSRGRTMSPGPRPKTPKEIFRHVRNKSSAALRQPEGESPEMNFDLVFRQPIAVGR</sequence>
<keyword evidence="1" id="KW-0863">Zinc-finger</keyword>
<organism evidence="4 5">
    <name type="scientific">Trichodelitschia bisporula</name>
    <dbReference type="NCBI Taxonomy" id="703511"/>
    <lineage>
        <taxon>Eukaryota</taxon>
        <taxon>Fungi</taxon>
        <taxon>Dikarya</taxon>
        <taxon>Ascomycota</taxon>
        <taxon>Pezizomycotina</taxon>
        <taxon>Dothideomycetes</taxon>
        <taxon>Dothideomycetes incertae sedis</taxon>
        <taxon>Phaeotrichales</taxon>
        <taxon>Phaeotrichaceae</taxon>
        <taxon>Trichodelitschia</taxon>
    </lineage>
</organism>
<keyword evidence="5" id="KW-1185">Reference proteome</keyword>
<feature type="domain" description="C2H2-type" evidence="3">
    <location>
        <begin position="459"/>
        <end position="487"/>
    </location>
</feature>
<gene>
    <name evidence="4" type="ORF">EJ06DRAFT_528013</name>
</gene>